<dbReference type="InterPro" id="IPR027417">
    <property type="entry name" value="P-loop_NTPase"/>
</dbReference>
<dbReference type="Gene3D" id="3.40.50.300">
    <property type="entry name" value="P-loop containing nucleotide triphosphate hydrolases"/>
    <property type="match status" value="1"/>
</dbReference>
<dbReference type="PANTHER" id="PTHR11017:SF527">
    <property type="entry name" value="TMV RESISTANCE PROTEIN N-LIKE"/>
    <property type="match status" value="1"/>
</dbReference>
<keyword evidence="1" id="KW-0520">NAD</keyword>
<dbReference type="SUPFAM" id="SSF52200">
    <property type="entry name" value="Toll/Interleukin receptor TIR domain"/>
    <property type="match status" value="1"/>
</dbReference>
<dbReference type="Pfam" id="PF01582">
    <property type="entry name" value="TIR"/>
    <property type="match status" value="1"/>
</dbReference>
<dbReference type="InterPro" id="IPR044974">
    <property type="entry name" value="Disease_R_plants"/>
</dbReference>
<gene>
    <name evidence="4 5 6 7" type="primary">LOC110746408</name>
</gene>
<evidence type="ECO:0000259" key="2">
    <source>
        <dbReference type="PROSITE" id="PS50104"/>
    </source>
</evidence>
<sequence length="374" mass="42672">MALSTQRASTSLTSAEWAPSRWKHDVFLSFRGEDTRRGFISHLDRALAYWQAMRTFKDDRELEVGATITLELLTAIKESYLAIIVLSPNYASSTWCLNELSEILECMEDTKRILPIFYDVDPSDVRNQKGSFAEAFTKHEERFSGDAEKLNRWRAALRKVANLTGLDSKSYKSEAELVDDIVKRVWKKVNPTVTLLDSQEKLVGIDSALDQLHLHLAPEENDVRFIGIWGIGGVGKTTLANLVYERISHHFEHCCFLHNVRKKELSDLQRQLLSPLLKGNHIWDEREGTVFINKVLRNKKVLLVLDDVDQLHQLEVLARDKILFGVGRGPITLDGFAHALSQLPIPTSFDRQKHQFNDSASSSIPSFLHHQFLL</sequence>
<dbReference type="InterPro" id="IPR002182">
    <property type="entry name" value="NB-ARC"/>
</dbReference>
<dbReference type="PROSITE" id="PS50104">
    <property type="entry name" value="TIR"/>
    <property type="match status" value="1"/>
</dbReference>
<dbReference type="GeneID" id="110746408"/>
<dbReference type="GO" id="GO:0007165">
    <property type="term" value="P:signal transduction"/>
    <property type="evidence" value="ECO:0007669"/>
    <property type="project" value="InterPro"/>
</dbReference>
<dbReference type="GO" id="GO:0043531">
    <property type="term" value="F:ADP binding"/>
    <property type="evidence" value="ECO:0007669"/>
    <property type="project" value="InterPro"/>
</dbReference>
<dbReference type="RefSeq" id="XP_021802323.1">
    <property type="nucleotide sequence ID" value="XM_021946631.1"/>
</dbReference>
<reference evidence="4 5" key="1">
    <citation type="submission" date="2025-04" db="UniProtKB">
        <authorList>
            <consortium name="RefSeq"/>
        </authorList>
    </citation>
    <scope>IDENTIFICATION</scope>
</reference>
<dbReference type="Gene3D" id="3.40.50.10140">
    <property type="entry name" value="Toll/interleukin-1 receptor homology (TIR) domain"/>
    <property type="match status" value="1"/>
</dbReference>
<dbReference type="InterPro" id="IPR000157">
    <property type="entry name" value="TIR_dom"/>
</dbReference>
<protein>
    <submittedName>
        <fullName evidence="4 5">TMV resistance protein N-like</fullName>
    </submittedName>
</protein>
<accession>A0A6P5RMY9</accession>
<dbReference type="AlphaFoldDB" id="A0A6P5RMY9"/>
<evidence type="ECO:0000313" key="7">
    <source>
        <dbReference type="RefSeq" id="XP_021802323.1"/>
    </source>
</evidence>
<dbReference type="PANTHER" id="PTHR11017">
    <property type="entry name" value="LEUCINE-RICH REPEAT-CONTAINING PROTEIN"/>
    <property type="match status" value="1"/>
</dbReference>
<dbReference type="RefSeq" id="XP_021802320.1">
    <property type="nucleotide sequence ID" value="XM_021946628.1"/>
</dbReference>
<feature type="domain" description="TIR" evidence="2">
    <location>
        <begin position="22"/>
        <end position="189"/>
    </location>
</feature>
<dbReference type="RefSeq" id="XP_021802321.1">
    <property type="nucleotide sequence ID" value="XM_021946629.1"/>
</dbReference>
<dbReference type="SUPFAM" id="SSF52540">
    <property type="entry name" value="P-loop containing nucleoside triphosphate hydrolases"/>
    <property type="match status" value="1"/>
</dbReference>
<dbReference type="FunFam" id="3.40.50.10140:FF:000007">
    <property type="entry name" value="Disease resistance protein (TIR-NBS-LRR class)"/>
    <property type="match status" value="1"/>
</dbReference>
<dbReference type="InterPro" id="IPR035897">
    <property type="entry name" value="Toll_tir_struct_dom_sf"/>
</dbReference>
<dbReference type="Proteomes" id="UP000515124">
    <property type="component" value="Unplaced"/>
</dbReference>
<dbReference type="GO" id="GO:0006952">
    <property type="term" value="P:defense response"/>
    <property type="evidence" value="ECO:0007669"/>
    <property type="project" value="InterPro"/>
</dbReference>
<evidence type="ECO:0000313" key="6">
    <source>
        <dbReference type="RefSeq" id="XP_021802322.1"/>
    </source>
</evidence>
<organism evidence="3 5">
    <name type="scientific">Prunus avium</name>
    <name type="common">Cherry</name>
    <name type="synonym">Cerasus avium</name>
    <dbReference type="NCBI Taxonomy" id="42229"/>
    <lineage>
        <taxon>Eukaryota</taxon>
        <taxon>Viridiplantae</taxon>
        <taxon>Streptophyta</taxon>
        <taxon>Embryophyta</taxon>
        <taxon>Tracheophyta</taxon>
        <taxon>Spermatophyta</taxon>
        <taxon>Magnoliopsida</taxon>
        <taxon>eudicotyledons</taxon>
        <taxon>Gunneridae</taxon>
        <taxon>Pentapetalae</taxon>
        <taxon>rosids</taxon>
        <taxon>fabids</taxon>
        <taxon>Rosales</taxon>
        <taxon>Rosaceae</taxon>
        <taxon>Amygdaloideae</taxon>
        <taxon>Amygdaleae</taxon>
        <taxon>Prunus</taxon>
    </lineage>
</organism>
<proteinExistence type="predicted"/>
<dbReference type="SMART" id="SM00255">
    <property type="entry name" value="TIR"/>
    <property type="match status" value="1"/>
</dbReference>
<dbReference type="KEGG" id="pavi:110746408"/>
<evidence type="ECO:0000313" key="4">
    <source>
        <dbReference type="RefSeq" id="XP_021802320.1"/>
    </source>
</evidence>
<dbReference type="Pfam" id="PF00931">
    <property type="entry name" value="NB-ARC"/>
    <property type="match status" value="1"/>
</dbReference>
<keyword evidence="3" id="KW-1185">Reference proteome</keyword>
<evidence type="ECO:0000256" key="1">
    <source>
        <dbReference type="ARBA" id="ARBA00023027"/>
    </source>
</evidence>
<dbReference type="PRINTS" id="PR00364">
    <property type="entry name" value="DISEASERSIST"/>
</dbReference>
<name>A0A6P5RMY9_PRUAV</name>
<evidence type="ECO:0000313" key="5">
    <source>
        <dbReference type="RefSeq" id="XP_021802321.1"/>
    </source>
</evidence>
<evidence type="ECO:0000313" key="3">
    <source>
        <dbReference type="Proteomes" id="UP000515124"/>
    </source>
</evidence>
<dbReference type="RefSeq" id="XP_021802322.1">
    <property type="nucleotide sequence ID" value="XM_021946630.1"/>
</dbReference>